<protein>
    <submittedName>
        <fullName evidence="6">Hint domain-containing protein</fullName>
    </submittedName>
</protein>
<evidence type="ECO:0000259" key="3">
    <source>
        <dbReference type="SMART" id="SM00305"/>
    </source>
</evidence>
<evidence type="ECO:0000256" key="1">
    <source>
        <dbReference type="ARBA" id="ARBA00022473"/>
    </source>
</evidence>
<dbReference type="SMART" id="SM00305">
    <property type="entry name" value="HintC"/>
    <property type="match status" value="1"/>
</dbReference>
<dbReference type="InterPro" id="IPR036844">
    <property type="entry name" value="Hint_dom_sf"/>
</dbReference>
<organism evidence="5 6">
    <name type="scientific">Trichuris muris</name>
    <name type="common">Mouse whipworm</name>
    <dbReference type="NCBI Taxonomy" id="70415"/>
    <lineage>
        <taxon>Eukaryota</taxon>
        <taxon>Metazoa</taxon>
        <taxon>Ecdysozoa</taxon>
        <taxon>Nematoda</taxon>
        <taxon>Enoplea</taxon>
        <taxon>Dorylaimia</taxon>
        <taxon>Trichinellida</taxon>
        <taxon>Trichuridae</taxon>
        <taxon>Trichuris</taxon>
    </lineage>
</organism>
<dbReference type="WBParaSite" id="TMUE_2000006415.1">
    <property type="protein sequence ID" value="TMUE_2000006415.1"/>
    <property type="gene ID" value="WBGene00290407"/>
</dbReference>
<reference evidence="6" key="1">
    <citation type="submission" date="2019-12" db="UniProtKB">
        <authorList>
            <consortium name="WormBaseParasite"/>
        </authorList>
    </citation>
    <scope>IDENTIFICATION</scope>
</reference>
<keyword evidence="1" id="KW-0217">Developmental protein</keyword>
<feature type="signal peptide" evidence="2">
    <location>
        <begin position="1"/>
        <end position="23"/>
    </location>
</feature>
<feature type="domain" description="Hint" evidence="4">
    <location>
        <begin position="103"/>
        <end position="207"/>
    </location>
</feature>
<keyword evidence="2" id="KW-0732">Signal</keyword>
<accession>A0A5S6QH08</accession>
<keyword evidence="5" id="KW-1185">Reference proteome</keyword>
<dbReference type="SMART" id="SM00306">
    <property type="entry name" value="HintN"/>
    <property type="match status" value="1"/>
</dbReference>
<name>A0A5S6QH08_TRIMR</name>
<dbReference type="Proteomes" id="UP000046395">
    <property type="component" value="Unassembled WGS sequence"/>
</dbReference>
<evidence type="ECO:0000256" key="2">
    <source>
        <dbReference type="SAM" id="SignalP"/>
    </source>
</evidence>
<dbReference type="Pfam" id="PF01079">
    <property type="entry name" value="Hint"/>
    <property type="match status" value="1"/>
</dbReference>
<dbReference type="InterPro" id="IPR052140">
    <property type="entry name" value="Dev_Signal_Hedgehog-like"/>
</dbReference>
<dbReference type="CDD" id="cd00081">
    <property type="entry name" value="Hint"/>
    <property type="match status" value="1"/>
</dbReference>
<feature type="domain" description="Hint" evidence="3">
    <location>
        <begin position="209"/>
        <end position="253"/>
    </location>
</feature>
<evidence type="ECO:0000313" key="6">
    <source>
        <dbReference type="WBParaSite" id="TMUE_2000006415.1"/>
    </source>
</evidence>
<dbReference type="GO" id="GO:0016540">
    <property type="term" value="P:protein autoprocessing"/>
    <property type="evidence" value="ECO:0007669"/>
    <property type="project" value="InterPro"/>
</dbReference>
<proteinExistence type="predicted"/>
<dbReference type="PANTHER" id="PTHR46706:SF12">
    <property type="entry name" value="PROTEIN QUA-1-RELATED"/>
    <property type="match status" value="1"/>
</dbReference>
<dbReference type="Gene3D" id="2.170.16.10">
    <property type="entry name" value="Hedgehog/Intein (Hint) domain"/>
    <property type="match status" value="1"/>
</dbReference>
<dbReference type="InterPro" id="IPR003586">
    <property type="entry name" value="Hint_dom_C"/>
</dbReference>
<dbReference type="InterPro" id="IPR001767">
    <property type="entry name" value="Hedgehog_Hint"/>
</dbReference>
<sequence length="309" mass="34126">MRPEQLVPLFTLLFCCWLDLARAQALTCPEEAGTKSFVQQQLVGKTSCELLSRDECLFIHEARDKCPCTCQRIISSPDVAQQQVVEYAQPDTYAYEDGGGGGARCFPADALVDTDLGPMTMEQLIANGQAKVLARDQQQRLVYSPVKSWIHANKKQYAEYVSVATETGHRLLLTGLHLIYETDCNGGPAKSVMAKELAKGNCLHVQDENGQLREARIVELTKTHKRGFYSPITGEGNLIVNGVLASCFSTIGDEGLVRLAFQYISWAQQVAIKLLPEPAYELTFGSIGTTVEIPNVLRSLLSMSKYFII</sequence>
<dbReference type="InterPro" id="IPR003587">
    <property type="entry name" value="Hint_dom_N"/>
</dbReference>
<dbReference type="AlphaFoldDB" id="A0A5S6QH08"/>
<evidence type="ECO:0000313" key="5">
    <source>
        <dbReference type="Proteomes" id="UP000046395"/>
    </source>
</evidence>
<dbReference type="STRING" id="70415.A0A5S6QH08"/>
<dbReference type="SUPFAM" id="SSF51294">
    <property type="entry name" value="Hedgehog/intein (Hint) domain"/>
    <property type="match status" value="1"/>
</dbReference>
<dbReference type="PANTHER" id="PTHR46706">
    <property type="entry name" value="PROTEIN QUA-1-RELATED"/>
    <property type="match status" value="1"/>
</dbReference>
<feature type="chain" id="PRO_5024305448" evidence="2">
    <location>
        <begin position="24"/>
        <end position="309"/>
    </location>
</feature>
<evidence type="ECO:0000259" key="4">
    <source>
        <dbReference type="SMART" id="SM00306"/>
    </source>
</evidence>